<proteinExistence type="predicted"/>
<gene>
    <name evidence="1" type="ORF">MANES_02G170700</name>
</gene>
<dbReference type="AlphaFoldDB" id="A0A2C9WEP4"/>
<protein>
    <submittedName>
        <fullName evidence="1">Uncharacterized protein</fullName>
    </submittedName>
</protein>
<dbReference type="EMBL" id="CM004388">
    <property type="protein sequence ID" value="OAY58355.1"/>
    <property type="molecule type" value="Genomic_DNA"/>
</dbReference>
<sequence>MKSTIVSSCLLSTTPNPMCRKLILQQPSEQHHPILENPSLEHAASELKLKHVGRRWYPLITLAWLLLACFLKFTPHTCTKVDNSK</sequence>
<accession>A0A2C9WEP4</accession>
<reference evidence="1" key="1">
    <citation type="submission" date="2016-02" db="EMBL/GenBank/DDBJ databases">
        <title>WGS assembly of Manihot esculenta.</title>
        <authorList>
            <person name="Bredeson J.V."/>
            <person name="Prochnik S.E."/>
            <person name="Lyons J.B."/>
            <person name="Schmutz J."/>
            <person name="Grimwood J."/>
            <person name="Vrebalov J."/>
            <person name="Bart R.S."/>
            <person name="Amuge T."/>
            <person name="Ferguson M.E."/>
            <person name="Green R."/>
            <person name="Putnam N."/>
            <person name="Stites J."/>
            <person name="Rounsley S."/>
            <person name="Rokhsar D.S."/>
        </authorList>
    </citation>
    <scope>NUCLEOTIDE SEQUENCE [LARGE SCALE GENOMIC DNA]</scope>
    <source>
        <tissue evidence="1">Leaf</tissue>
    </source>
</reference>
<evidence type="ECO:0000313" key="1">
    <source>
        <dbReference type="EMBL" id="OAY58355.1"/>
    </source>
</evidence>
<name>A0A2C9WEP4_MANES</name>
<organism evidence="1">
    <name type="scientific">Manihot esculenta</name>
    <name type="common">Cassava</name>
    <name type="synonym">Jatropha manihot</name>
    <dbReference type="NCBI Taxonomy" id="3983"/>
    <lineage>
        <taxon>Eukaryota</taxon>
        <taxon>Viridiplantae</taxon>
        <taxon>Streptophyta</taxon>
        <taxon>Embryophyta</taxon>
        <taxon>Tracheophyta</taxon>
        <taxon>Spermatophyta</taxon>
        <taxon>Magnoliopsida</taxon>
        <taxon>eudicotyledons</taxon>
        <taxon>Gunneridae</taxon>
        <taxon>Pentapetalae</taxon>
        <taxon>rosids</taxon>
        <taxon>fabids</taxon>
        <taxon>Malpighiales</taxon>
        <taxon>Euphorbiaceae</taxon>
        <taxon>Crotonoideae</taxon>
        <taxon>Manihoteae</taxon>
        <taxon>Manihot</taxon>
    </lineage>
</organism>